<dbReference type="SMART" id="SM00636">
    <property type="entry name" value="Glyco_18"/>
    <property type="match status" value="1"/>
</dbReference>
<dbReference type="InterPro" id="IPR001223">
    <property type="entry name" value="Glyco_hydro18_cat"/>
</dbReference>
<dbReference type="Pfam" id="PF00704">
    <property type="entry name" value="Glyco_hydro_18"/>
    <property type="match status" value="1"/>
</dbReference>
<dbReference type="EC" id="3.2.1.14" evidence="1"/>
<evidence type="ECO:0000313" key="4">
    <source>
        <dbReference type="Proteomes" id="UP001055115"/>
    </source>
</evidence>
<feature type="domain" description="GH18" evidence="2">
    <location>
        <begin position="1"/>
        <end position="260"/>
    </location>
</feature>
<name>A0AA37PH19_9PEZI</name>
<dbReference type="Gene3D" id="3.20.20.80">
    <property type="entry name" value="Glycosidases"/>
    <property type="match status" value="1"/>
</dbReference>
<dbReference type="GO" id="GO:0005975">
    <property type="term" value="P:carbohydrate metabolic process"/>
    <property type="evidence" value="ECO:0007669"/>
    <property type="project" value="InterPro"/>
</dbReference>
<dbReference type="GO" id="GO:0008061">
    <property type="term" value="F:chitin binding"/>
    <property type="evidence" value="ECO:0007669"/>
    <property type="project" value="InterPro"/>
</dbReference>
<dbReference type="GeneID" id="73333067"/>
<proteinExistence type="predicted"/>
<keyword evidence="4" id="KW-1185">Reference proteome</keyword>
<dbReference type="PANTHER" id="PTHR11177:SF333">
    <property type="entry name" value="CHITINASE"/>
    <property type="match status" value="1"/>
</dbReference>
<dbReference type="Proteomes" id="UP001055115">
    <property type="component" value="Unassembled WGS sequence"/>
</dbReference>
<dbReference type="EMBL" id="BQXU01000060">
    <property type="protein sequence ID" value="GKT52084.1"/>
    <property type="molecule type" value="Genomic_DNA"/>
</dbReference>
<comment type="caution">
    <text evidence="3">The sequence shown here is derived from an EMBL/GenBank/DDBJ whole genome shotgun (WGS) entry which is preliminary data.</text>
</comment>
<protein>
    <recommendedName>
        <fullName evidence="1">chitinase</fullName>
        <ecNumber evidence="1">3.2.1.14</ecNumber>
    </recommendedName>
</protein>
<sequence>MLPEEVPFGYYTDIIFSFATIDPNTFEIQTGDSKIAQFMQRINAIKLIQPDIRIWIAVGGWAFNDPGPTQTTFSDMAASTSVTKSYIDSLIEMTNKYDFDDIDVDWEYPVAEDRFGKGGDFENFVTFMKTLAERMRGSDKRKAVSLTPPSCFWYLQHLDIKNLEKHVVWFNIMSYSIHGSWDINKWTGPYANSHTNMTEIQDALDLLWRNDIKPEKVTFRMYFYSRSFTLQNAGCNTPGCVFSSGGNAGASQARCSPWGL</sequence>
<dbReference type="GO" id="GO:0008843">
    <property type="term" value="F:endochitinase activity"/>
    <property type="evidence" value="ECO:0007669"/>
    <property type="project" value="UniProtKB-EC"/>
</dbReference>
<evidence type="ECO:0000259" key="2">
    <source>
        <dbReference type="PROSITE" id="PS51910"/>
    </source>
</evidence>
<dbReference type="InterPro" id="IPR017853">
    <property type="entry name" value="GH"/>
</dbReference>
<evidence type="ECO:0000313" key="3">
    <source>
        <dbReference type="EMBL" id="GKT52084.1"/>
    </source>
</evidence>
<organism evidence="3 4">
    <name type="scientific">Colletotrichum spaethianum</name>
    <dbReference type="NCBI Taxonomy" id="700344"/>
    <lineage>
        <taxon>Eukaryota</taxon>
        <taxon>Fungi</taxon>
        <taxon>Dikarya</taxon>
        <taxon>Ascomycota</taxon>
        <taxon>Pezizomycotina</taxon>
        <taxon>Sordariomycetes</taxon>
        <taxon>Hypocreomycetidae</taxon>
        <taxon>Glomerellales</taxon>
        <taxon>Glomerellaceae</taxon>
        <taxon>Colletotrichum</taxon>
        <taxon>Colletotrichum spaethianum species complex</taxon>
    </lineage>
</organism>
<gene>
    <name evidence="3" type="ORF">ColSpa_12265</name>
</gene>
<dbReference type="InterPro" id="IPR011583">
    <property type="entry name" value="Chitinase_II/V-like_cat"/>
</dbReference>
<evidence type="ECO:0000256" key="1">
    <source>
        <dbReference type="ARBA" id="ARBA00012729"/>
    </source>
</evidence>
<reference evidence="3 4" key="1">
    <citation type="submission" date="2022-03" db="EMBL/GenBank/DDBJ databases">
        <title>Genome data of Colletotrichum spp.</title>
        <authorList>
            <person name="Utami Y.D."/>
            <person name="Hiruma K."/>
        </authorList>
    </citation>
    <scope>NUCLEOTIDE SEQUENCE [LARGE SCALE GENOMIC DNA]</scope>
    <source>
        <strain evidence="3 4">MAFF 239500</strain>
    </source>
</reference>
<dbReference type="InterPro" id="IPR050314">
    <property type="entry name" value="Glycosyl_Hydrlase_18"/>
</dbReference>
<dbReference type="PROSITE" id="PS51910">
    <property type="entry name" value="GH18_2"/>
    <property type="match status" value="1"/>
</dbReference>
<dbReference type="RefSeq" id="XP_049134434.1">
    <property type="nucleotide sequence ID" value="XM_049278477.1"/>
</dbReference>
<dbReference type="PANTHER" id="PTHR11177">
    <property type="entry name" value="CHITINASE"/>
    <property type="match status" value="1"/>
</dbReference>
<dbReference type="SUPFAM" id="SSF51445">
    <property type="entry name" value="(Trans)glycosidases"/>
    <property type="match status" value="1"/>
</dbReference>
<accession>A0AA37PH19</accession>
<dbReference type="AlphaFoldDB" id="A0AA37PH19"/>